<keyword evidence="3" id="KW-1185">Reference proteome</keyword>
<dbReference type="AlphaFoldDB" id="A0ABD3JCE1"/>
<dbReference type="PANTHER" id="PTHR35111">
    <property type="entry name" value="F10A5.9-RELATED"/>
    <property type="match status" value="1"/>
</dbReference>
<gene>
    <name evidence="2" type="ORF">ACJRO7_035847</name>
</gene>
<feature type="compositionally biased region" description="Pro residues" evidence="1">
    <location>
        <begin position="71"/>
        <end position="80"/>
    </location>
</feature>
<accession>A0ABD3JCE1</accession>
<organism evidence="2 3">
    <name type="scientific">Eucalyptus globulus</name>
    <name type="common">Tasmanian blue gum</name>
    <dbReference type="NCBI Taxonomy" id="34317"/>
    <lineage>
        <taxon>Eukaryota</taxon>
        <taxon>Viridiplantae</taxon>
        <taxon>Streptophyta</taxon>
        <taxon>Embryophyta</taxon>
        <taxon>Tracheophyta</taxon>
        <taxon>Spermatophyta</taxon>
        <taxon>Magnoliopsida</taxon>
        <taxon>eudicotyledons</taxon>
        <taxon>Gunneridae</taxon>
        <taxon>Pentapetalae</taxon>
        <taxon>rosids</taxon>
        <taxon>malvids</taxon>
        <taxon>Myrtales</taxon>
        <taxon>Myrtaceae</taxon>
        <taxon>Myrtoideae</taxon>
        <taxon>Eucalypteae</taxon>
        <taxon>Eucalyptus</taxon>
    </lineage>
</organism>
<reference evidence="2 3" key="1">
    <citation type="submission" date="2024-11" db="EMBL/GenBank/DDBJ databases">
        <title>Chromosome-level genome assembly of Eucalyptus globulus Labill. provides insights into its genome evolution.</title>
        <authorList>
            <person name="Li X."/>
        </authorList>
    </citation>
    <scope>NUCLEOTIDE SEQUENCE [LARGE SCALE GENOMIC DNA]</scope>
    <source>
        <strain evidence="2">CL2024</strain>
        <tissue evidence="2">Fresh tender leaves</tissue>
    </source>
</reference>
<dbReference type="PANTHER" id="PTHR35111:SF1">
    <property type="entry name" value="OS04G0115900 PROTEIN"/>
    <property type="match status" value="1"/>
</dbReference>
<evidence type="ECO:0008006" key="4">
    <source>
        <dbReference type="Google" id="ProtNLM"/>
    </source>
</evidence>
<dbReference type="Proteomes" id="UP001634007">
    <property type="component" value="Unassembled WGS sequence"/>
</dbReference>
<feature type="region of interest" description="Disordered" evidence="1">
    <location>
        <begin position="66"/>
        <end position="93"/>
    </location>
</feature>
<evidence type="ECO:0000313" key="2">
    <source>
        <dbReference type="EMBL" id="KAL3723741.1"/>
    </source>
</evidence>
<comment type="caution">
    <text evidence="2">The sequence shown here is derived from an EMBL/GenBank/DDBJ whole genome shotgun (WGS) entry which is preliminary data.</text>
</comment>
<proteinExistence type="predicted"/>
<dbReference type="EMBL" id="JBJKBG010000009">
    <property type="protein sequence ID" value="KAL3723741.1"/>
    <property type="molecule type" value="Genomic_DNA"/>
</dbReference>
<name>A0ABD3JCE1_EUCGL</name>
<protein>
    <recommendedName>
        <fullName evidence="4">Josephin-like protein</fullName>
    </recommendedName>
</protein>
<feature type="region of interest" description="Disordered" evidence="1">
    <location>
        <begin position="110"/>
        <end position="140"/>
    </location>
</feature>
<evidence type="ECO:0000313" key="3">
    <source>
        <dbReference type="Proteomes" id="UP001634007"/>
    </source>
</evidence>
<evidence type="ECO:0000256" key="1">
    <source>
        <dbReference type="SAM" id="MobiDB-lite"/>
    </source>
</evidence>
<sequence>MEKQLRGEEGEEQCSPRKAKAQCIPRLRVPIASSSSCSARSHRFAPSTLLERFREAVFRLMMLSALSKSSPSPPPPPPPLSRQHRPYYPVNDPHHSEALADCIEFINRKKKASGEDDEATTISGATLDDPAEMVMPVPVM</sequence>